<dbReference type="InParanoid" id="A0A3Q1FXY2"/>
<dbReference type="InterPro" id="IPR001346">
    <property type="entry name" value="Interferon_reg_fact_DNA-bd_dom"/>
</dbReference>
<evidence type="ECO:0000256" key="11">
    <source>
        <dbReference type="SAM" id="MobiDB-lite"/>
    </source>
</evidence>
<keyword evidence="2" id="KW-1017">Isopeptide bond</keyword>
<dbReference type="PROSITE" id="PS51507">
    <property type="entry name" value="IRF_2"/>
    <property type="match status" value="1"/>
</dbReference>
<dbReference type="Ensembl" id="ENSAPOT00000016449.1">
    <property type="protein sequence ID" value="ENSAPOP00000021384.1"/>
    <property type="gene ID" value="ENSAPOG00000000034.1"/>
</dbReference>
<protein>
    <recommendedName>
        <fullName evidence="9">Interferon regulatory factor</fullName>
    </recommendedName>
</protein>
<evidence type="ECO:0000256" key="5">
    <source>
        <dbReference type="ARBA" id="ARBA00023125"/>
    </source>
</evidence>
<evidence type="ECO:0000256" key="7">
    <source>
        <dbReference type="ARBA" id="ARBA00023163"/>
    </source>
</evidence>
<evidence type="ECO:0000256" key="8">
    <source>
        <dbReference type="ARBA" id="ARBA00023242"/>
    </source>
</evidence>
<feature type="compositionally biased region" description="Basic and acidic residues" evidence="11">
    <location>
        <begin position="126"/>
        <end position="136"/>
    </location>
</feature>
<feature type="region of interest" description="Disordered" evidence="11">
    <location>
        <begin position="117"/>
        <end position="154"/>
    </location>
</feature>
<name>A0A3Q1FXY2_9TELE</name>
<evidence type="ECO:0000259" key="12">
    <source>
        <dbReference type="PROSITE" id="PS51507"/>
    </source>
</evidence>
<evidence type="ECO:0000256" key="9">
    <source>
        <dbReference type="PIRNR" id="PIRNR038196"/>
    </source>
</evidence>
<evidence type="ECO:0000256" key="1">
    <source>
        <dbReference type="ARBA" id="ARBA00004123"/>
    </source>
</evidence>
<dbReference type="PRINTS" id="PR00267">
    <property type="entry name" value="INTFRNREGFCT"/>
</dbReference>
<keyword evidence="8 9" id="KW-0539">Nucleus</keyword>
<dbReference type="GeneTree" id="ENSGT00940000159063"/>
<dbReference type="FunFam" id="1.10.10.10:FF:000065">
    <property type="entry name" value="Interferon regulatory factor"/>
    <property type="match status" value="1"/>
</dbReference>
<dbReference type="Pfam" id="PF00605">
    <property type="entry name" value="IRF"/>
    <property type="match status" value="1"/>
</dbReference>
<keyword evidence="4 9" id="KW-0805">Transcription regulation</keyword>
<evidence type="ECO:0000256" key="6">
    <source>
        <dbReference type="ARBA" id="ARBA00023159"/>
    </source>
</evidence>
<keyword evidence="6 9" id="KW-0010">Activator</keyword>
<reference evidence="13" key="1">
    <citation type="submission" date="2025-08" db="UniProtKB">
        <authorList>
            <consortium name="Ensembl"/>
        </authorList>
    </citation>
    <scope>IDENTIFICATION</scope>
</reference>
<proteinExistence type="inferred from homology"/>
<dbReference type="InterPro" id="IPR036390">
    <property type="entry name" value="WH_DNA-bd_sf"/>
</dbReference>
<dbReference type="PANTHER" id="PTHR11949">
    <property type="entry name" value="INTERFERON REGULATORY FACTOR"/>
    <property type="match status" value="1"/>
</dbReference>
<evidence type="ECO:0000256" key="3">
    <source>
        <dbReference type="ARBA" id="ARBA00022843"/>
    </source>
</evidence>
<evidence type="ECO:0000256" key="10">
    <source>
        <dbReference type="PIRSR" id="PIRSR038196-1"/>
    </source>
</evidence>
<reference evidence="13" key="2">
    <citation type="submission" date="2025-09" db="UniProtKB">
        <authorList>
            <consortium name="Ensembl"/>
        </authorList>
    </citation>
    <scope>IDENTIFICATION</scope>
</reference>
<dbReference type="SMART" id="SM00348">
    <property type="entry name" value="IRF"/>
    <property type="match status" value="1"/>
</dbReference>
<keyword evidence="14" id="KW-1185">Reference proteome</keyword>
<dbReference type="InterPro" id="IPR017431">
    <property type="entry name" value="IRF1/IRF2"/>
</dbReference>
<dbReference type="OrthoDB" id="6538197at2759"/>
<feature type="modified residue" description="N6-acetyllysine" evidence="10">
    <location>
        <position position="75"/>
    </location>
</feature>
<comment type="subcellular location">
    <subcellularLocation>
        <location evidence="1 9">Nucleus</location>
    </subcellularLocation>
</comment>
<keyword evidence="3" id="KW-0832">Ubl conjugation</keyword>
<evidence type="ECO:0000256" key="4">
    <source>
        <dbReference type="ARBA" id="ARBA00023015"/>
    </source>
</evidence>
<sequence>MPVERMRMRPWLEEQINSCQIPGLKWVNKEKRIFQIPWMHAARHGWDLEKDAPLFMRWAIHTGKYQPGVDRPDPKTWKANFRCAMNSLPDIEEVKDKSIKKGTNAFRVYKMLSSMERSLKKGKKKMDKEGKSKANKEGSSPSPDRTPFDAHAGPVDYTNQELIKQEGVELTVSDSASVIHSSADDHVITSEQLPFVCQTVEVTTENEEQTVSSSHSYPLQISPVSSCCGSDTDSDTEEIKEGIGAVWRRDYSTSVLRIPRCSLPGMATFVSPSKPNFRVTSTRDPTPLISYHTDGWTPSYSQNSLMSPATGHTHEMRASVIMKTSDVTSS</sequence>
<dbReference type="GO" id="GO:0005634">
    <property type="term" value="C:nucleus"/>
    <property type="evidence" value="ECO:0007669"/>
    <property type="project" value="UniProtKB-SubCell"/>
</dbReference>
<dbReference type="STRING" id="80966.ENSAPOP00000021384"/>
<feature type="modified residue" description="N6-acetyllysine" evidence="10">
    <location>
        <position position="78"/>
    </location>
</feature>
<dbReference type="GO" id="GO:0000981">
    <property type="term" value="F:DNA-binding transcription factor activity, RNA polymerase II-specific"/>
    <property type="evidence" value="ECO:0007669"/>
    <property type="project" value="TreeGrafter"/>
</dbReference>
<evidence type="ECO:0000313" key="13">
    <source>
        <dbReference type="Ensembl" id="ENSAPOP00000021384.1"/>
    </source>
</evidence>
<dbReference type="AlphaFoldDB" id="A0A3Q1FXY2"/>
<dbReference type="SUPFAM" id="SSF46785">
    <property type="entry name" value="Winged helix' DNA-binding domain"/>
    <property type="match status" value="1"/>
</dbReference>
<keyword evidence="7 9" id="KW-0804">Transcription</keyword>
<accession>A0A3Q1FXY2</accession>
<evidence type="ECO:0000313" key="14">
    <source>
        <dbReference type="Proteomes" id="UP000257200"/>
    </source>
</evidence>
<organism evidence="13 14">
    <name type="scientific">Acanthochromis polyacanthus</name>
    <name type="common">spiny chromis</name>
    <dbReference type="NCBI Taxonomy" id="80966"/>
    <lineage>
        <taxon>Eukaryota</taxon>
        <taxon>Metazoa</taxon>
        <taxon>Chordata</taxon>
        <taxon>Craniata</taxon>
        <taxon>Vertebrata</taxon>
        <taxon>Euteleostomi</taxon>
        <taxon>Actinopterygii</taxon>
        <taxon>Neopterygii</taxon>
        <taxon>Teleostei</taxon>
        <taxon>Neoteleostei</taxon>
        <taxon>Acanthomorphata</taxon>
        <taxon>Ovalentaria</taxon>
        <taxon>Pomacentridae</taxon>
        <taxon>Acanthochromis</taxon>
    </lineage>
</organism>
<dbReference type="GO" id="GO:0000978">
    <property type="term" value="F:RNA polymerase II cis-regulatory region sequence-specific DNA binding"/>
    <property type="evidence" value="ECO:0007669"/>
    <property type="project" value="TreeGrafter"/>
</dbReference>
<keyword evidence="5 9" id="KW-0238">DNA-binding</keyword>
<dbReference type="GO" id="GO:0002376">
    <property type="term" value="P:immune system process"/>
    <property type="evidence" value="ECO:0007669"/>
    <property type="project" value="TreeGrafter"/>
</dbReference>
<comment type="similarity">
    <text evidence="9">Belongs to the IRF family.</text>
</comment>
<dbReference type="PANTHER" id="PTHR11949:SF22">
    <property type="entry name" value="INTERFERON REGULATORY FACTOR 2"/>
    <property type="match status" value="1"/>
</dbReference>
<evidence type="ECO:0000256" key="2">
    <source>
        <dbReference type="ARBA" id="ARBA00022499"/>
    </source>
</evidence>
<dbReference type="PIRSF" id="PIRSF038196">
    <property type="entry name" value="IFN_RF1/2"/>
    <property type="match status" value="1"/>
</dbReference>
<dbReference type="InterPro" id="IPR036388">
    <property type="entry name" value="WH-like_DNA-bd_sf"/>
</dbReference>
<dbReference type="CDD" id="cd00103">
    <property type="entry name" value="IRF"/>
    <property type="match status" value="1"/>
</dbReference>
<feature type="domain" description="IRF tryptophan pentad repeat" evidence="12">
    <location>
        <begin position="5"/>
        <end position="113"/>
    </location>
</feature>
<dbReference type="Proteomes" id="UP000257200">
    <property type="component" value="Unplaced"/>
</dbReference>
<dbReference type="Gene3D" id="1.10.10.10">
    <property type="entry name" value="Winged helix-like DNA-binding domain superfamily/Winged helix DNA-binding domain"/>
    <property type="match status" value="1"/>
</dbReference>